<name>A0AAE4S9Z6_9EURY</name>
<keyword evidence="2" id="KW-0328">Glycosyltransferase</keyword>
<reference evidence="2" key="1">
    <citation type="submission" date="2023-06" db="EMBL/GenBank/DDBJ databases">
        <title>Genome sequence of Methancorpusculaceae sp. Ag1.</title>
        <authorList>
            <person name="Protasov E."/>
            <person name="Platt K."/>
            <person name="Poehlein A."/>
            <person name="Daniel R."/>
            <person name="Brune A."/>
        </authorList>
    </citation>
    <scope>NUCLEOTIDE SEQUENCE</scope>
    <source>
        <strain evidence="2">Ag1</strain>
    </source>
</reference>
<dbReference type="EC" id="2.4.1.-" evidence="2"/>
<proteinExistence type="predicted"/>
<dbReference type="RefSeq" id="WP_338094145.1">
    <property type="nucleotide sequence ID" value="NZ_JAWDKA010000004.1"/>
</dbReference>
<keyword evidence="2" id="KW-0808">Transferase</keyword>
<accession>A0AAE4S9Z6</accession>
<protein>
    <submittedName>
        <fullName evidence="2">Alpha-galactosylglucosyldiacylglycerol synthase</fullName>
        <ecNumber evidence="2">2.4.1.-</ecNumber>
    </submittedName>
</protein>
<sequence length="324" mass="36517">MKVNIYVEDYWVFKYIGCSTLARMLYKGIAAVPGVEAYYNSSSPSMDVTHYHSFGPGVHLNRMRNKGISILTAHSTPRLNTGNVAGASYINRFYPPIYRKFDHIVTITPPSTREVQDMLPDMPITMIPNGVDLTSFAPSDQKRREFREFLGISDDRPVVLTVAQQTPRKGIYDFLNIADTMPEYTFVWVGGYPYGLLSSDRKLIEERKAKAGSNVIFTGFVPDITAVYCGADLLFMPSYGEIMSIVALEGLASGLPVISRDLPEFREVFSGICGFFSNNEEAESLIRDEDLWRRSATTSRASVEQFDIHRIAKMHVDLYERLLA</sequence>
<comment type="caution">
    <text evidence="2">The sequence shown here is derived from an EMBL/GenBank/DDBJ whole genome shotgun (WGS) entry which is preliminary data.</text>
</comment>
<evidence type="ECO:0000313" key="3">
    <source>
        <dbReference type="Proteomes" id="UP001273136"/>
    </source>
</evidence>
<dbReference type="AlphaFoldDB" id="A0AAE4S9Z6"/>
<dbReference type="EMBL" id="JAWDKA010000004">
    <property type="protein sequence ID" value="MDV0441741.1"/>
    <property type="molecule type" value="Genomic_DNA"/>
</dbReference>
<dbReference type="Proteomes" id="UP001273136">
    <property type="component" value="Unassembled WGS sequence"/>
</dbReference>
<gene>
    <name evidence="2" type="primary">cpoA</name>
    <name evidence="2" type="ORF">McpAg1_09510</name>
</gene>
<dbReference type="InterPro" id="IPR028098">
    <property type="entry name" value="Glyco_trans_4-like_N"/>
</dbReference>
<evidence type="ECO:0000259" key="1">
    <source>
        <dbReference type="Pfam" id="PF13439"/>
    </source>
</evidence>
<keyword evidence="3" id="KW-1185">Reference proteome</keyword>
<dbReference type="SUPFAM" id="SSF53756">
    <property type="entry name" value="UDP-Glycosyltransferase/glycogen phosphorylase"/>
    <property type="match status" value="1"/>
</dbReference>
<dbReference type="PANTHER" id="PTHR45947">
    <property type="entry name" value="SULFOQUINOVOSYL TRANSFERASE SQD2"/>
    <property type="match status" value="1"/>
</dbReference>
<dbReference type="CDD" id="cd03801">
    <property type="entry name" value="GT4_PimA-like"/>
    <property type="match status" value="1"/>
</dbReference>
<dbReference type="PANTHER" id="PTHR45947:SF3">
    <property type="entry name" value="SULFOQUINOVOSYL TRANSFERASE SQD2"/>
    <property type="match status" value="1"/>
</dbReference>
<dbReference type="Pfam" id="PF13439">
    <property type="entry name" value="Glyco_transf_4"/>
    <property type="match status" value="1"/>
</dbReference>
<feature type="domain" description="Glycosyltransferase subfamily 4-like N-terminal" evidence="1">
    <location>
        <begin position="47"/>
        <end position="134"/>
    </location>
</feature>
<evidence type="ECO:0000313" key="2">
    <source>
        <dbReference type="EMBL" id="MDV0441741.1"/>
    </source>
</evidence>
<dbReference type="Gene3D" id="3.40.50.2000">
    <property type="entry name" value="Glycogen Phosphorylase B"/>
    <property type="match status" value="2"/>
</dbReference>
<dbReference type="GO" id="GO:0016757">
    <property type="term" value="F:glycosyltransferase activity"/>
    <property type="evidence" value="ECO:0007669"/>
    <property type="project" value="UniProtKB-KW"/>
</dbReference>
<dbReference type="Pfam" id="PF13692">
    <property type="entry name" value="Glyco_trans_1_4"/>
    <property type="match status" value="1"/>
</dbReference>
<organism evidence="2 3">
    <name type="scientific">Methanorbis furvi</name>
    <dbReference type="NCBI Taxonomy" id="3028299"/>
    <lineage>
        <taxon>Archaea</taxon>
        <taxon>Methanobacteriati</taxon>
        <taxon>Methanobacteriota</taxon>
        <taxon>Stenosarchaea group</taxon>
        <taxon>Methanomicrobia</taxon>
        <taxon>Methanomicrobiales</taxon>
        <taxon>Methanocorpusculaceae</taxon>
        <taxon>Methanorbis</taxon>
    </lineage>
</organism>
<dbReference type="InterPro" id="IPR050194">
    <property type="entry name" value="Glycosyltransferase_grp1"/>
</dbReference>